<name>A0A1J5RGX5_9ZZZZ</name>
<dbReference type="PANTHER" id="PTHR24422:SF26">
    <property type="entry name" value="CHEMOTAXIS PROTEIN METHYLTRANSFERASE"/>
    <property type="match status" value="1"/>
</dbReference>
<dbReference type="InterPro" id="IPR029063">
    <property type="entry name" value="SAM-dependent_MTases_sf"/>
</dbReference>
<dbReference type="EC" id="2.1.1.80" evidence="2"/>
<evidence type="ECO:0000256" key="4">
    <source>
        <dbReference type="ARBA" id="ARBA00022679"/>
    </source>
</evidence>
<dbReference type="EMBL" id="MLJW01000168">
    <property type="protein sequence ID" value="OIQ95376.1"/>
    <property type="molecule type" value="Genomic_DNA"/>
</dbReference>
<dbReference type="InterPro" id="IPR022642">
    <property type="entry name" value="CheR_C"/>
</dbReference>
<comment type="catalytic activity">
    <reaction evidence="1">
        <text>L-glutamyl-[protein] + S-adenosyl-L-methionine = [protein]-L-glutamate 5-O-methyl ester + S-adenosyl-L-homocysteine</text>
        <dbReference type="Rhea" id="RHEA:24452"/>
        <dbReference type="Rhea" id="RHEA-COMP:10208"/>
        <dbReference type="Rhea" id="RHEA-COMP:10311"/>
        <dbReference type="ChEBI" id="CHEBI:29973"/>
        <dbReference type="ChEBI" id="CHEBI:57856"/>
        <dbReference type="ChEBI" id="CHEBI:59789"/>
        <dbReference type="ChEBI" id="CHEBI:82795"/>
        <dbReference type="EC" id="2.1.1.80"/>
    </reaction>
</comment>
<accession>A0A1J5RGX5</accession>
<organism evidence="7">
    <name type="scientific">mine drainage metagenome</name>
    <dbReference type="NCBI Taxonomy" id="410659"/>
    <lineage>
        <taxon>unclassified sequences</taxon>
        <taxon>metagenomes</taxon>
        <taxon>ecological metagenomes</taxon>
    </lineage>
</organism>
<dbReference type="GO" id="GO:0008983">
    <property type="term" value="F:protein-glutamate O-methyltransferase activity"/>
    <property type="evidence" value="ECO:0007669"/>
    <property type="project" value="UniProtKB-EC"/>
</dbReference>
<dbReference type="PANTHER" id="PTHR24422">
    <property type="entry name" value="CHEMOTAXIS PROTEIN METHYLTRANSFERASE"/>
    <property type="match status" value="1"/>
</dbReference>
<gene>
    <name evidence="7" type="primary">cheR_12</name>
    <name evidence="7" type="ORF">GALL_226440</name>
</gene>
<dbReference type="Pfam" id="PF01739">
    <property type="entry name" value="CheR"/>
    <property type="match status" value="1"/>
</dbReference>
<dbReference type="SUPFAM" id="SSF47757">
    <property type="entry name" value="Chemotaxis receptor methyltransferase CheR, N-terminal domain"/>
    <property type="match status" value="1"/>
</dbReference>
<evidence type="ECO:0000256" key="3">
    <source>
        <dbReference type="ARBA" id="ARBA00022603"/>
    </source>
</evidence>
<dbReference type="Gene3D" id="1.10.155.10">
    <property type="entry name" value="Chemotaxis receptor methyltransferase CheR, N-terminal domain"/>
    <property type="match status" value="1"/>
</dbReference>
<keyword evidence="4 7" id="KW-0808">Transferase</keyword>
<feature type="domain" description="CheR-type methyltransferase" evidence="6">
    <location>
        <begin position="1"/>
        <end position="279"/>
    </location>
</feature>
<comment type="caution">
    <text evidence="7">The sequence shown here is derived from an EMBL/GenBank/DDBJ whole genome shotgun (WGS) entry which is preliminary data.</text>
</comment>
<dbReference type="PROSITE" id="PS50123">
    <property type="entry name" value="CHER"/>
    <property type="match status" value="1"/>
</dbReference>
<keyword evidence="5" id="KW-0949">S-adenosyl-L-methionine</keyword>
<protein>
    <recommendedName>
        <fullName evidence="2">protein-glutamate O-methyltransferase</fullName>
        <ecNumber evidence="2">2.1.1.80</ecNumber>
    </recommendedName>
</protein>
<evidence type="ECO:0000256" key="1">
    <source>
        <dbReference type="ARBA" id="ARBA00001541"/>
    </source>
</evidence>
<dbReference type="PRINTS" id="PR00996">
    <property type="entry name" value="CHERMTFRASE"/>
</dbReference>
<evidence type="ECO:0000256" key="2">
    <source>
        <dbReference type="ARBA" id="ARBA00012534"/>
    </source>
</evidence>
<evidence type="ECO:0000259" key="6">
    <source>
        <dbReference type="PROSITE" id="PS50123"/>
    </source>
</evidence>
<dbReference type="InterPro" id="IPR022641">
    <property type="entry name" value="CheR_N"/>
</dbReference>
<dbReference type="InterPro" id="IPR050903">
    <property type="entry name" value="Bact_Chemotaxis_MeTrfase"/>
</dbReference>
<dbReference type="AlphaFoldDB" id="A0A1J5RGX5"/>
<dbReference type="InterPro" id="IPR000780">
    <property type="entry name" value="CheR_MeTrfase"/>
</dbReference>
<sequence>MTLPTLELSDKDFTRLAQFINGYSGIRMPASKRAMVEGRLRRRLVRHGFDDFGSYCRYLFEGGGMADEAVHIIDAVTTNKTEFFREPDHFDFLAEKVLPDLLRGRDAPSLKLWSAACSVGAEPYSLAMLLAERIRQSGREIRCSILATDLCIEVLEKAIAGIYSEEMIRPIPLELRRRYLLRSRDPETRLVRISPDLRRLVRFSRLNLMDDHYDVDPGFHIIFCRNVLIYFSRADQERVLGRLAAHLAPGGYLFLGHSETVAGLDLPLRPAGPTVFIKS</sequence>
<dbReference type="Gene3D" id="3.40.50.150">
    <property type="entry name" value="Vaccinia Virus protein VP39"/>
    <property type="match status" value="1"/>
</dbReference>
<dbReference type="InterPro" id="IPR026024">
    <property type="entry name" value="Chemotaxis_MeTrfase_CheR"/>
</dbReference>
<evidence type="ECO:0000313" key="7">
    <source>
        <dbReference type="EMBL" id="OIQ95376.1"/>
    </source>
</evidence>
<dbReference type="GO" id="GO:0032259">
    <property type="term" value="P:methylation"/>
    <property type="evidence" value="ECO:0007669"/>
    <property type="project" value="UniProtKB-KW"/>
</dbReference>
<dbReference type="SMART" id="SM00138">
    <property type="entry name" value="MeTrc"/>
    <property type="match status" value="1"/>
</dbReference>
<dbReference type="InterPro" id="IPR036804">
    <property type="entry name" value="CheR_N_sf"/>
</dbReference>
<reference evidence="7" key="1">
    <citation type="submission" date="2016-10" db="EMBL/GenBank/DDBJ databases">
        <title>Sequence of Gallionella enrichment culture.</title>
        <authorList>
            <person name="Poehlein A."/>
            <person name="Muehling M."/>
            <person name="Daniel R."/>
        </authorList>
    </citation>
    <scope>NUCLEOTIDE SEQUENCE</scope>
</reference>
<proteinExistence type="predicted"/>
<dbReference type="CDD" id="cd02440">
    <property type="entry name" value="AdoMet_MTases"/>
    <property type="match status" value="1"/>
</dbReference>
<dbReference type="Pfam" id="PF03705">
    <property type="entry name" value="CheR_N"/>
    <property type="match status" value="1"/>
</dbReference>
<dbReference type="SUPFAM" id="SSF53335">
    <property type="entry name" value="S-adenosyl-L-methionine-dependent methyltransferases"/>
    <property type="match status" value="1"/>
</dbReference>
<dbReference type="PIRSF" id="PIRSF000410">
    <property type="entry name" value="CheR"/>
    <property type="match status" value="1"/>
</dbReference>
<keyword evidence="3 7" id="KW-0489">Methyltransferase</keyword>
<evidence type="ECO:0000256" key="5">
    <source>
        <dbReference type="ARBA" id="ARBA00022691"/>
    </source>
</evidence>